<dbReference type="Gene3D" id="3.50.80.10">
    <property type="entry name" value="D-tyrosyl-tRNA(Tyr) deacylase"/>
    <property type="match status" value="1"/>
</dbReference>
<dbReference type="GO" id="GO:0106026">
    <property type="term" value="F:Gly-tRNA(Ala) deacylase activity"/>
    <property type="evidence" value="ECO:0007669"/>
    <property type="project" value="UniProtKB-UniRule"/>
</dbReference>
<comment type="subcellular location">
    <subcellularLocation>
        <location evidence="2">Cytoplasm</location>
    </subcellularLocation>
</comment>
<dbReference type="NCBIfam" id="TIGR00256">
    <property type="entry name" value="D-aminoacyl-tRNA deacylase"/>
    <property type="match status" value="1"/>
</dbReference>
<feature type="short sequence motif" description="Gly-cisPro motif, important for rejection of L-amino acids" evidence="2">
    <location>
        <begin position="139"/>
        <end position="140"/>
    </location>
</feature>
<comment type="subunit">
    <text evidence="2">Homodimer.</text>
</comment>
<dbReference type="PANTHER" id="PTHR10472">
    <property type="entry name" value="D-TYROSYL-TRNA TYR DEACYLASE"/>
    <property type="match status" value="1"/>
</dbReference>
<dbReference type="EMBL" id="LAHD01000003">
    <property type="protein sequence ID" value="PHK07014.1"/>
    <property type="molecule type" value="Genomic_DNA"/>
</dbReference>
<dbReference type="CDD" id="cd00563">
    <property type="entry name" value="Dtyr_deacylase"/>
    <property type="match status" value="1"/>
</dbReference>
<protein>
    <recommendedName>
        <fullName evidence="2">D-aminoacyl-tRNA deacylase</fullName>
        <shortName evidence="2">DTD</shortName>
        <ecNumber evidence="2">3.1.1.96</ecNumber>
    </recommendedName>
    <alternativeName>
        <fullName evidence="2">Gly-tRNA(Ala) deacylase</fullName>
        <ecNumber evidence="2">3.1.1.-</ecNumber>
    </alternativeName>
</protein>
<comment type="function">
    <text evidence="2">An aminoacyl-tRNA editing enzyme that deacylates mischarged D-aminoacyl-tRNAs. Also deacylates mischarged glycyl-tRNA(Ala), protecting cells against glycine mischarging by AlaRS. Acts via tRNA-based rather than protein-based catalysis; rejects L-amino acids rather than detecting D-amino acids in the active site. By recycling D-aminoacyl-tRNA to D-amino acids and free tRNA molecules, this enzyme counteracts the toxicity associated with the formation of D-aminoacyl-tRNA entities in vivo and helps enforce protein L-homochirality.</text>
</comment>
<comment type="catalytic activity">
    <reaction evidence="2">
        <text>glycyl-tRNA(Ala) + H2O = tRNA(Ala) + glycine + H(+)</text>
        <dbReference type="Rhea" id="RHEA:53744"/>
        <dbReference type="Rhea" id="RHEA-COMP:9657"/>
        <dbReference type="Rhea" id="RHEA-COMP:13640"/>
        <dbReference type="ChEBI" id="CHEBI:15377"/>
        <dbReference type="ChEBI" id="CHEBI:15378"/>
        <dbReference type="ChEBI" id="CHEBI:57305"/>
        <dbReference type="ChEBI" id="CHEBI:78442"/>
        <dbReference type="ChEBI" id="CHEBI:78522"/>
    </reaction>
</comment>
<keyword evidence="2" id="KW-0378">Hydrolase</keyword>
<comment type="caution">
    <text evidence="3">The sequence shown here is derived from an EMBL/GenBank/DDBJ whole genome shotgun (WGS) entry which is preliminary data.</text>
</comment>
<dbReference type="Pfam" id="PF02580">
    <property type="entry name" value="Tyr_Deacylase"/>
    <property type="match status" value="1"/>
</dbReference>
<dbReference type="EC" id="3.1.1.-" evidence="2"/>
<dbReference type="HAMAP" id="MF_00518">
    <property type="entry name" value="Deacylase_Dtd"/>
    <property type="match status" value="1"/>
</dbReference>
<comment type="domain">
    <text evidence="2">A Gly-cisPro motif from one monomer fits into the active site of the other monomer to allow specific chiral rejection of L-amino acids.</text>
</comment>
<dbReference type="RefSeq" id="WP_099066730.1">
    <property type="nucleotide sequence ID" value="NZ_LAHD01000003.1"/>
</dbReference>
<dbReference type="GO" id="GO:0005737">
    <property type="term" value="C:cytoplasm"/>
    <property type="evidence" value="ECO:0007669"/>
    <property type="project" value="UniProtKB-SubCell"/>
</dbReference>
<dbReference type="SUPFAM" id="SSF69500">
    <property type="entry name" value="DTD-like"/>
    <property type="match status" value="1"/>
</dbReference>
<sequence>MRVVIQRVKSSQVIVNGEIIGKIGRGLNLLVGIAKTDTDAELDWMVRKCLELRLFPDEEGNERFSKSVQEIDGELLVVSQFTLYGDCRKGRRPSFDRSAAPQSAEDLYNRFVTKLIASGLQVKTGQFGAMMEVSIENDGPVTLLLEKEAT</sequence>
<keyword evidence="2" id="KW-0694">RNA-binding</keyword>
<dbReference type="EC" id="3.1.1.96" evidence="2"/>
<keyword evidence="2" id="KW-0820">tRNA-binding</keyword>
<evidence type="ECO:0000313" key="3">
    <source>
        <dbReference type="EMBL" id="PHK07014.1"/>
    </source>
</evidence>
<dbReference type="PANTHER" id="PTHR10472:SF5">
    <property type="entry name" value="D-AMINOACYL-TRNA DEACYLASE 1"/>
    <property type="match status" value="1"/>
</dbReference>
<dbReference type="InterPro" id="IPR023509">
    <property type="entry name" value="DTD-like_sf"/>
</dbReference>
<dbReference type="GO" id="GO:0019478">
    <property type="term" value="P:D-amino acid catabolic process"/>
    <property type="evidence" value="ECO:0007669"/>
    <property type="project" value="UniProtKB-UniRule"/>
</dbReference>
<organism evidence="3 4">
    <name type="scientific">Nostoc linckia z8</name>
    <dbReference type="NCBI Taxonomy" id="1628746"/>
    <lineage>
        <taxon>Bacteria</taxon>
        <taxon>Bacillati</taxon>
        <taxon>Cyanobacteriota</taxon>
        <taxon>Cyanophyceae</taxon>
        <taxon>Nostocales</taxon>
        <taxon>Nostocaceae</taxon>
        <taxon>Nostoc</taxon>
    </lineage>
</organism>
<dbReference type="GeneID" id="57091829"/>
<evidence type="ECO:0000256" key="1">
    <source>
        <dbReference type="ARBA" id="ARBA00009673"/>
    </source>
</evidence>
<dbReference type="InterPro" id="IPR003732">
    <property type="entry name" value="Daa-tRNA_deacyls_DTD"/>
</dbReference>
<dbReference type="FunFam" id="3.50.80.10:FF:000001">
    <property type="entry name" value="D-aminoacyl-tRNA deacylase"/>
    <property type="match status" value="1"/>
</dbReference>
<reference evidence="3 4" key="1">
    <citation type="submission" date="2015-02" db="EMBL/GenBank/DDBJ databases">
        <title>Nostoc linckia genome annotation.</title>
        <authorList>
            <person name="Zhou Z."/>
        </authorList>
    </citation>
    <scope>NUCLEOTIDE SEQUENCE [LARGE SCALE GENOMIC DNA]</scope>
    <source>
        <strain evidence="4">z8</strain>
    </source>
</reference>
<proteinExistence type="inferred from homology"/>
<comment type="catalytic activity">
    <reaction evidence="2">
        <text>a D-aminoacyl-tRNA + H2O = a tRNA + a D-alpha-amino acid + H(+)</text>
        <dbReference type="Rhea" id="RHEA:13953"/>
        <dbReference type="Rhea" id="RHEA-COMP:10123"/>
        <dbReference type="Rhea" id="RHEA-COMP:10124"/>
        <dbReference type="ChEBI" id="CHEBI:15377"/>
        <dbReference type="ChEBI" id="CHEBI:15378"/>
        <dbReference type="ChEBI" id="CHEBI:59871"/>
        <dbReference type="ChEBI" id="CHEBI:78442"/>
        <dbReference type="ChEBI" id="CHEBI:79333"/>
        <dbReference type="EC" id="3.1.1.96"/>
    </reaction>
</comment>
<evidence type="ECO:0000256" key="2">
    <source>
        <dbReference type="HAMAP-Rule" id="MF_00518"/>
    </source>
</evidence>
<dbReference type="GO" id="GO:0000049">
    <property type="term" value="F:tRNA binding"/>
    <property type="evidence" value="ECO:0007669"/>
    <property type="project" value="UniProtKB-UniRule"/>
</dbReference>
<dbReference type="Proteomes" id="UP000222310">
    <property type="component" value="Unassembled WGS sequence"/>
</dbReference>
<dbReference type="GO" id="GO:0051500">
    <property type="term" value="F:D-tyrosyl-tRNA(Tyr) deacylase activity"/>
    <property type="evidence" value="ECO:0007669"/>
    <property type="project" value="TreeGrafter"/>
</dbReference>
<accession>A0A9Q5ZGB4</accession>
<dbReference type="AlphaFoldDB" id="A0A9Q5ZGB4"/>
<name>A0A9Q5ZGB4_NOSLI</name>
<gene>
    <name evidence="2" type="primary">dtd</name>
    <name evidence="3" type="ORF">VF08_01750</name>
</gene>
<evidence type="ECO:0000313" key="4">
    <source>
        <dbReference type="Proteomes" id="UP000222310"/>
    </source>
</evidence>
<keyword evidence="2" id="KW-0963">Cytoplasm</keyword>
<dbReference type="GO" id="GO:0043908">
    <property type="term" value="F:Ser(Gly)-tRNA(Ala) hydrolase activity"/>
    <property type="evidence" value="ECO:0007669"/>
    <property type="project" value="UniProtKB-UniRule"/>
</dbReference>
<comment type="similarity">
    <text evidence="1 2">Belongs to the DTD family.</text>
</comment>